<dbReference type="RefSeq" id="WP_013019221.1">
    <property type="nucleotide sequence ID" value="NC_013947.1"/>
</dbReference>
<gene>
    <name evidence="3" type="ordered locus">Snas_3998</name>
</gene>
<dbReference type="HOGENOM" id="CLU_1097987_0_0_11"/>
<feature type="transmembrane region" description="Helical" evidence="2">
    <location>
        <begin position="53"/>
        <end position="77"/>
    </location>
</feature>
<feature type="transmembrane region" description="Helical" evidence="2">
    <location>
        <begin position="133"/>
        <end position="153"/>
    </location>
</feature>
<protein>
    <recommendedName>
        <fullName evidence="5">DUF2567 domain-containing protein</fullName>
    </recommendedName>
</protein>
<proteinExistence type="predicted"/>
<accession>D3PZW3</accession>
<keyword evidence="4" id="KW-1185">Reference proteome</keyword>
<dbReference type="EMBL" id="CP001778">
    <property type="protein sequence ID" value="ADD43650.1"/>
    <property type="molecule type" value="Genomic_DNA"/>
</dbReference>
<dbReference type="OrthoDB" id="5188205at2"/>
<feature type="compositionally biased region" description="Low complexity" evidence="1">
    <location>
        <begin position="17"/>
        <end position="29"/>
    </location>
</feature>
<evidence type="ECO:0008006" key="5">
    <source>
        <dbReference type="Google" id="ProtNLM"/>
    </source>
</evidence>
<dbReference type="Proteomes" id="UP000000844">
    <property type="component" value="Chromosome"/>
</dbReference>
<reference evidence="3 4" key="1">
    <citation type="journal article" date="2009" name="Stand. Genomic Sci.">
        <title>Complete genome sequence of Stackebrandtia nassauensis type strain (LLR-40K-21).</title>
        <authorList>
            <person name="Munk C."/>
            <person name="Lapidus A."/>
            <person name="Copeland A."/>
            <person name="Jando M."/>
            <person name="Mayilraj S."/>
            <person name="Glavina Del Rio T."/>
            <person name="Nolan M."/>
            <person name="Chen F."/>
            <person name="Lucas S."/>
            <person name="Tice H."/>
            <person name="Cheng J.F."/>
            <person name="Han C."/>
            <person name="Detter J.C."/>
            <person name="Bruce D."/>
            <person name="Goodwin L."/>
            <person name="Chain P."/>
            <person name="Pitluck S."/>
            <person name="Goker M."/>
            <person name="Ovchinikova G."/>
            <person name="Pati A."/>
            <person name="Ivanova N."/>
            <person name="Mavromatis K."/>
            <person name="Chen A."/>
            <person name="Palaniappan K."/>
            <person name="Land M."/>
            <person name="Hauser L."/>
            <person name="Chang Y.J."/>
            <person name="Jeffries C.D."/>
            <person name="Bristow J."/>
            <person name="Eisen J.A."/>
            <person name="Markowitz V."/>
            <person name="Hugenholtz P."/>
            <person name="Kyrpides N.C."/>
            <person name="Klenk H.P."/>
        </authorList>
    </citation>
    <scope>NUCLEOTIDE SEQUENCE [LARGE SCALE GENOMIC DNA]</scope>
    <source>
        <strain evidence="4">DSM 44728 / CIP 108903 / NRRL B-16338 / NBRC 102104 / LLR-40K-21</strain>
    </source>
</reference>
<dbReference type="InterPro" id="IPR021213">
    <property type="entry name" value="DUF2567"/>
</dbReference>
<name>D3PZW3_STANL</name>
<dbReference type="eggNOG" id="ENOG5033AGQ">
    <property type="taxonomic scope" value="Bacteria"/>
</dbReference>
<dbReference type="Pfam" id="PF10821">
    <property type="entry name" value="DUF2567"/>
    <property type="match status" value="1"/>
</dbReference>
<dbReference type="KEGG" id="sna:Snas_3998"/>
<keyword evidence="2" id="KW-0472">Membrane</keyword>
<feature type="transmembrane region" description="Helical" evidence="2">
    <location>
        <begin position="106"/>
        <end position="126"/>
    </location>
</feature>
<feature type="compositionally biased region" description="Basic and acidic residues" evidence="1">
    <location>
        <begin position="1"/>
        <end position="11"/>
    </location>
</feature>
<organism evidence="3 4">
    <name type="scientific">Stackebrandtia nassauensis (strain DSM 44728 / CIP 108903 / NRRL B-16338 / NBRC 102104 / LLR-40K-21)</name>
    <dbReference type="NCBI Taxonomy" id="446470"/>
    <lineage>
        <taxon>Bacteria</taxon>
        <taxon>Bacillati</taxon>
        <taxon>Actinomycetota</taxon>
        <taxon>Actinomycetes</taxon>
        <taxon>Glycomycetales</taxon>
        <taxon>Glycomycetaceae</taxon>
        <taxon>Stackebrandtia</taxon>
    </lineage>
</organism>
<sequence>MTSSERSRDESDTIELAPAAAGASDVAPDPFDDPDESRLSRMWRRGSRRRRDLLAATGIVALLTVLGFPLGALWNLLAPRVEMVRVDGGWAFTEENPEQYMGDDGVFALLGLGAGITVALVLWLGWRSRRGPLMLTGLVLGSILCQTVAWRFGRFGRDDYLNSLDSVRVGWHTWRAPDLLMVDFHPFGTGEPGKIDTAWEAMVRGDLAGMWDHLSLGVLATMGFAAAFIYTVCAGWSKYASLRAERLPGEDDF</sequence>
<dbReference type="AlphaFoldDB" id="D3PZW3"/>
<feature type="region of interest" description="Disordered" evidence="1">
    <location>
        <begin position="1"/>
        <end position="38"/>
    </location>
</feature>
<evidence type="ECO:0000256" key="2">
    <source>
        <dbReference type="SAM" id="Phobius"/>
    </source>
</evidence>
<keyword evidence="2" id="KW-0812">Transmembrane</keyword>
<feature type="transmembrane region" description="Helical" evidence="2">
    <location>
        <begin position="214"/>
        <end position="236"/>
    </location>
</feature>
<keyword evidence="2" id="KW-1133">Transmembrane helix</keyword>
<evidence type="ECO:0000313" key="3">
    <source>
        <dbReference type="EMBL" id="ADD43650.1"/>
    </source>
</evidence>
<evidence type="ECO:0000313" key="4">
    <source>
        <dbReference type="Proteomes" id="UP000000844"/>
    </source>
</evidence>
<dbReference type="STRING" id="446470.Snas_3998"/>
<evidence type="ECO:0000256" key="1">
    <source>
        <dbReference type="SAM" id="MobiDB-lite"/>
    </source>
</evidence>